<evidence type="ECO:0000313" key="4">
    <source>
        <dbReference type="EMBL" id="GAA4340741.1"/>
    </source>
</evidence>
<sequence>MNVTCPPLEAAVVGFIQDFSLEHVTPPLRVAVSRVLRDQISSQIGNSRLPWSRHLWTLVEGQHMTGRSTVITTDRKMSATDAAFINASYAHGFEYDEGHRPSNSHPGSCAVATAIAVGEEVGATLDEVVTAILMGYEVYARIGVLAAPDLMQRGFHPASVLAGFGAAAVCAKLRGFDPETTLHALAIALSHASGAAEYSSTGGSVKRLHPGIGVRGGMFAADLAQAGITGPRAFLSGVKGFYRAFLQRDPGPDAVAVFGLSHRFEILRGGFKRYCCCGANHASIDILTNYAGRLGDIETVSLRIPKLCNAMVGTVNSNAYTPLNIEQVQFSLPTQAAFALLGYGNGYKPHLDYLEGELDMALVLGTAQKVRIVESPELDKQYPGKFVTEAMVNFVDGRSETRFVENSLGTPDNPMTEDAHDAKFLELTSEILGRERATRLLAVLHELGPGTAIPELAAMCAAR</sequence>
<dbReference type="Proteomes" id="UP001500975">
    <property type="component" value="Unassembled WGS sequence"/>
</dbReference>
<dbReference type="Gene3D" id="1.10.4100.10">
    <property type="entry name" value="2-methylcitrate dehydratase PrpD"/>
    <property type="match status" value="1"/>
</dbReference>
<dbReference type="InterPro" id="IPR045337">
    <property type="entry name" value="MmgE_PrpD_C"/>
</dbReference>
<feature type="domain" description="MmgE/PrpD N-terminal" evidence="2">
    <location>
        <begin position="14"/>
        <end position="248"/>
    </location>
</feature>
<reference evidence="5" key="1">
    <citation type="journal article" date="2019" name="Int. J. Syst. Evol. Microbiol.">
        <title>The Global Catalogue of Microorganisms (GCM) 10K type strain sequencing project: providing services to taxonomists for standard genome sequencing and annotation.</title>
        <authorList>
            <consortium name="The Broad Institute Genomics Platform"/>
            <consortium name="The Broad Institute Genome Sequencing Center for Infectious Disease"/>
            <person name="Wu L."/>
            <person name="Ma J."/>
        </authorList>
    </citation>
    <scope>NUCLEOTIDE SEQUENCE [LARGE SCALE GENOMIC DNA]</scope>
    <source>
        <strain evidence="5">JCM 17804</strain>
    </source>
</reference>
<dbReference type="InterPro" id="IPR042188">
    <property type="entry name" value="MmgE/PrpD_sf_2"/>
</dbReference>
<comment type="caution">
    <text evidence="4">The sequence shown here is derived from an EMBL/GenBank/DDBJ whole genome shotgun (WGS) entry which is preliminary data.</text>
</comment>
<dbReference type="SUPFAM" id="SSF103378">
    <property type="entry name" value="2-methylcitrate dehydratase PrpD"/>
    <property type="match status" value="1"/>
</dbReference>
<evidence type="ECO:0000259" key="2">
    <source>
        <dbReference type="Pfam" id="PF03972"/>
    </source>
</evidence>
<comment type="similarity">
    <text evidence="1">Belongs to the PrpD family.</text>
</comment>
<dbReference type="EMBL" id="BAABGJ010000017">
    <property type="protein sequence ID" value="GAA4340741.1"/>
    <property type="molecule type" value="Genomic_DNA"/>
</dbReference>
<keyword evidence="5" id="KW-1185">Reference proteome</keyword>
<proteinExistence type="inferred from homology"/>
<dbReference type="InterPro" id="IPR045336">
    <property type="entry name" value="MmgE_PrpD_N"/>
</dbReference>
<evidence type="ECO:0000313" key="5">
    <source>
        <dbReference type="Proteomes" id="UP001500975"/>
    </source>
</evidence>
<dbReference type="PANTHER" id="PTHR16943">
    <property type="entry name" value="2-METHYLCITRATE DEHYDRATASE-RELATED"/>
    <property type="match status" value="1"/>
</dbReference>
<dbReference type="InterPro" id="IPR042183">
    <property type="entry name" value="MmgE/PrpD_sf_1"/>
</dbReference>
<dbReference type="Pfam" id="PF03972">
    <property type="entry name" value="MmgE_PrpD_N"/>
    <property type="match status" value="1"/>
</dbReference>
<organism evidence="4 5">
    <name type="scientific">Variovorax defluvii</name>
    <dbReference type="NCBI Taxonomy" id="913761"/>
    <lineage>
        <taxon>Bacteria</taxon>
        <taxon>Pseudomonadati</taxon>
        <taxon>Pseudomonadota</taxon>
        <taxon>Betaproteobacteria</taxon>
        <taxon>Burkholderiales</taxon>
        <taxon>Comamonadaceae</taxon>
        <taxon>Variovorax</taxon>
    </lineage>
</organism>
<dbReference type="PANTHER" id="PTHR16943:SF8">
    <property type="entry name" value="2-METHYLCITRATE DEHYDRATASE"/>
    <property type="match status" value="1"/>
</dbReference>
<evidence type="ECO:0000259" key="3">
    <source>
        <dbReference type="Pfam" id="PF19305"/>
    </source>
</evidence>
<name>A0ABP8HKR4_9BURK</name>
<dbReference type="Pfam" id="PF19305">
    <property type="entry name" value="MmgE_PrpD_C"/>
    <property type="match status" value="1"/>
</dbReference>
<protein>
    <submittedName>
        <fullName evidence="4">MmgE/PrpD family protein</fullName>
    </submittedName>
</protein>
<gene>
    <name evidence="4" type="ORF">GCM10023165_20950</name>
</gene>
<evidence type="ECO:0000256" key="1">
    <source>
        <dbReference type="ARBA" id="ARBA00006174"/>
    </source>
</evidence>
<dbReference type="InterPro" id="IPR036148">
    <property type="entry name" value="MmgE/PrpD_sf"/>
</dbReference>
<accession>A0ABP8HKR4</accession>
<dbReference type="InterPro" id="IPR005656">
    <property type="entry name" value="MmgE_PrpD"/>
</dbReference>
<dbReference type="Gene3D" id="3.30.1330.120">
    <property type="entry name" value="2-methylcitrate dehydratase PrpD"/>
    <property type="match status" value="1"/>
</dbReference>
<feature type="domain" description="MmgE/PrpD C-terminal" evidence="3">
    <location>
        <begin position="274"/>
        <end position="440"/>
    </location>
</feature>